<evidence type="ECO:0008006" key="7">
    <source>
        <dbReference type="Google" id="ProtNLM"/>
    </source>
</evidence>
<dbReference type="PANTHER" id="PTHR33744:SF1">
    <property type="entry name" value="DNA-BINDING TRANSCRIPTIONAL ACTIVATOR ADER"/>
    <property type="match status" value="1"/>
</dbReference>
<reference evidence="5 6" key="1">
    <citation type="submission" date="2021-01" db="EMBL/GenBank/DDBJ databases">
        <title>Whole genome shotgun sequence of Asanoa iriomotensis NBRC 100142.</title>
        <authorList>
            <person name="Komaki H."/>
            <person name="Tamura T."/>
        </authorList>
    </citation>
    <scope>NUCLEOTIDE SEQUENCE [LARGE SCALE GENOMIC DNA]</scope>
    <source>
        <strain evidence="5 6">NBRC 100142</strain>
    </source>
</reference>
<dbReference type="Proteomes" id="UP000624325">
    <property type="component" value="Unassembled WGS sequence"/>
</dbReference>
<sequence length="399" mass="43023">MPGPYDAKVGDVDGSLDALGARLMERVDELADAMADRIRAGVALYRTDMVPAAELRRACLENLTLVFGAIGHTEPTESRPSREHGRRRARDGVPLTAMMEAYRVGARFVWEQVAQAAAAEAVPTGVALRAATRMWLAQDVYTHDMAEGYRDEATAQLVDREQERSALVQALLDGELADSNLWEAADLLRLPSRGPYVVIAARAATVGRRALPHAERRLSALGIPSAWRLQHGVELGLAALTAAAPVDKLVDALSDMPAAGVGVSTPYARLQDTAAALRLARIALNSTLPDQRVSVFGRDPLATAAATAPDVLEQVADQVLASLAKIPAADRASLLDTFGTWLDAGGSSADAAARLFVHPNTVRHRLRRLQERTGRSLTHPRDVAELTMAYEVDRRRTTD</sequence>
<evidence type="ECO:0000256" key="1">
    <source>
        <dbReference type="ARBA" id="ARBA00006754"/>
    </source>
</evidence>
<comment type="caution">
    <text evidence="5">The sequence shown here is derived from an EMBL/GenBank/DDBJ whole genome shotgun (WGS) entry which is preliminary data.</text>
</comment>
<name>A0ABQ4CEH4_9ACTN</name>
<dbReference type="InterPro" id="IPR051448">
    <property type="entry name" value="CdaR-like_regulators"/>
</dbReference>
<feature type="domain" description="CdaR GGDEF-like" evidence="4">
    <location>
        <begin position="174"/>
        <end position="285"/>
    </location>
</feature>
<dbReference type="Gene3D" id="1.10.10.2840">
    <property type="entry name" value="PucR C-terminal helix-turn-helix domain"/>
    <property type="match status" value="1"/>
</dbReference>
<evidence type="ECO:0000259" key="4">
    <source>
        <dbReference type="Pfam" id="PF17853"/>
    </source>
</evidence>
<dbReference type="InterPro" id="IPR025751">
    <property type="entry name" value="RsbRD_N_dom"/>
</dbReference>
<evidence type="ECO:0000259" key="3">
    <source>
        <dbReference type="Pfam" id="PF14361"/>
    </source>
</evidence>
<evidence type="ECO:0000313" key="5">
    <source>
        <dbReference type="EMBL" id="GIF61179.1"/>
    </source>
</evidence>
<organism evidence="5 6">
    <name type="scientific">Asanoa iriomotensis</name>
    <dbReference type="NCBI Taxonomy" id="234613"/>
    <lineage>
        <taxon>Bacteria</taxon>
        <taxon>Bacillati</taxon>
        <taxon>Actinomycetota</taxon>
        <taxon>Actinomycetes</taxon>
        <taxon>Micromonosporales</taxon>
        <taxon>Micromonosporaceae</taxon>
        <taxon>Asanoa</taxon>
    </lineage>
</organism>
<feature type="domain" description="RsbT co-antagonist protein RsbRD N-terminal" evidence="3">
    <location>
        <begin position="28"/>
        <end position="164"/>
    </location>
</feature>
<comment type="similarity">
    <text evidence="1">Belongs to the CdaR family.</text>
</comment>
<dbReference type="InterPro" id="IPR042070">
    <property type="entry name" value="PucR_C-HTH_sf"/>
</dbReference>
<keyword evidence="6" id="KW-1185">Reference proteome</keyword>
<dbReference type="InterPro" id="IPR041522">
    <property type="entry name" value="CdaR_GGDEF"/>
</dbReference>
<evidence type="ECO:0000313" key="6">
    <source>
        <dbReference type="Proteomes" id="UP000624325"/>
    </source>
</evidence>
<dbReference type="Pfam" id="PF13556">
    <property type="entry name" value="HTH_30"/>
    <property type="match status" value="1"/>
</dbReference>
<feature type="domain" description="PucR C-terminal helix-turn-helix" evidence="2">
    <location>
        <begin position="334"/>
        <end position="391"/>
    </location>
</feature>
<dbReference type="InterPro" id="IPR025736">
    <property type="entry name" value="PucR_C-HTH_dom"/>
</dbReference>
<dbReference type="Pfam" id="PF14361">
    <property type="entry name" value="RsbRD_N"/>
    <property type="match status" value="1"/>
</dbReference>
<dbReference type="Pfam" id="PF17853">
    <property type="entry name" value="GGDEF_2"/>
    <property type="match status" value="1"/>
</dbReference>
<protein>
    <recommendedName>
        <fullName evidence="7">PucR family transcriptional regulator</fullName>
    </recommendedName>
</protein>
<evidence type="ECO:0000259" key="2">
    <source>
        <dbReference type="Pfam" id="PF13556"/>
    </source>
</evidence>
<proteinExistence type="inferred from homology"/>
<dbReference type="PANTHER" id="PTHR33744">
    <property type="entry name" value="CARBOHYDRATE DIACID REGULATOR"/>
    <property type="match status" value="1"/>
</dbReference>
<accession>A0ABQ4CEH4</accession>
<dbReference type="EMBL" id="BONC01000092">
    <property type="protein sequence ID" value="GIF61179.1"/>
    <property type="molecule type" value="Genomic_DNA"/>
</dbReference>
<gene>
    <name evidence="5" type="ORF">Air01nite_72740</name>
</gene>